<protein>
    <submittedName>
        <fullName evidence="4">Sensor histidine kinase</fullName>
    </submittedName>
</protein>
<evidence type="ECO:0000259" key="3">
    <source>
        <dbReference type="PROSITE" id="PS50110"/>
    </source>
</evidence>
<dbReference type="InterPro" id="IPR050595">
    <property type="entry name" value="Bact_response_regulator"/>
</dbReference>
<evidence type="ECO:0000313" key="5">
    <source>
        <dbReference type="Proteomes" id="UP000054608"/>
    </source>
</evidence>
<sequence length="126" mass="14479">MRSPAIYIIDDNEAVSRSLQFLFESFYEIESIVYDSPLAFLNDFSTEWRGCLITDLLMPNMSGIQLIEELKKYPCHLPVIIMSGHADEDTASRALKKGAHAFIKKPFKIDFLLEIVDAIFKDFIKK</sequence>
<dbReference type="Gene3D" id="3.40.50.2300">
    <property type="match status" value="1"/>
</dbReference>
<name>A0A0W0XMN4_9GAMM</name>
<evidence type="ECO:0000256" key="1">
    <source>
        <dbReference type="ARBA" id="ARBA00022553"/>
    </source>
</evidence>
<dbReference type="InterPro" id="IPR001789">
    <property type="entry name" value="Sig_transdc_resp-reg_receiver"/>
</dbReference>
<reference evidence="4 5" key="1">
    <citation type="submission" date="2015-11" db="EMBL/GenBank/DDBJ databases">
        <title>Genomic analysis of 38 Legionella species identifies large and diverse effector repertoires.</title>
        <authorList>
            <person name="Burstein D."/>
            <person name="Amaro F."/>
            <person name="Zusman T."/>
            <person name="Lifshitz Z."/>
            <person name="Cohen O."/>
            <person name="Gilbert J.A."/>
            <person name="Pupko T."/>
            <person name="Shuman H.A."/>
            <person name="Segal G."/>
        </authorList>
    </citation>
    <scope>NUCLEOTIDE SEQUENCE [LARGE SCALE GENOMIC DNA]</scope>
    <source>
        <strain evidence="4 5">WA-270A-C2</strain>
    </source>
</reference>
<dbReference type="PANTHER" id="PTHR44591:SF3">
    <property type="entry name" value="RESPONSE REGULATORY DOMAIN-CONTAINING PROTEIN"/>
    <property type="match status" value="1"/>
</dbReference>
<proteinExistence type="predicted"/>
<comment type="caution">
    <text evidence="4">The sequence shown here is derived from an EMBL/GenBank/DDBJ whole genome shotgun (WGS) entry which is preliminary data.</text>
</comment>
<feature type="modified residue" description="4-aspartylphosphate" evidence="2">
    <location>
        <position position="55"/>
    </location>
</feature>
<dbReference type="PROSITE" id="PS50110">
    <property type="entry name" value="RESPONSE_REGULATORY"/>
    <property type="match status" value="1"/>
</dbReference>
<dbReference type="RefSeq" id="WP_058532393.1">
    <property type="nucleotide sequence ID" value="NZ_CAAAIN010000002.1"/>
</dbReference>
<dbReference type="PATRIC" id="fig|458.5.peg.2516"/>
<dbReference type="GO" id="GO:0016301">
    <property type="term" value="F:kinase activity"/>
    <property type="evidence" value="ECO:0007669"/>
    <property type="project" value="UniProtKB-KW"/>
</dbReference>
<dbReference type="SUPFAM" id="SSF52172">
    <property type="entry name" value="CheY-like"/>
    <property type="match status" value="1"/>
</dbReference>
<organism evidence="4 5">
    <name type="scientific">Legionella rubrilucens</name>
    <dbReference type="NCBI Taxonomy" id="458"/>
    <lineage>
        <taxon>Bacteria</taxon>
        <taxon>Pseudomonadati</taxon>
        <taxon>Pseudomonadota</taxon>
        <taxon>Gammaproteobacteria</taxon>
        <taxon>Legionellales</taxon>
        <taxon>Legionellaceae</taxon>
        <taxon>Legionella</taxon>
    </lineage>
</organism>
<keyword evidence="4" id="KW-0808">Transferase</keyword>
<keyword evidence="5" id="KW-1185">Reference proteome</keyword>
<evidence type="ECO:0000313" key="4">
    <source>
        <dbReference type="EMBL" id="KTD45616.1"/>
    </source>
</evidence>
<keyword evidence="4" id="KW-0418">Kinase</keyword>
<dbReference type="SMART" id="SM00448">
    <property type="entry name" value="REC"/>
    <property type="match status" value="1"/>
</dbReference>
<dbReference type="GO" id="GO:0000160">
    <property type="term" value="P:phosphorelay signal transduction system"/>
    <property type="evidence" value="ECO:0007669"/>
    <property type="project" value="InterPro"/>
</dbReference>
<dbReference type="AlphaFoldDB" id="A0A0W0XMN4"/>
<dbReference type="Proteomes" id="UP000054608">
    <property type="component" value="Unassembled WGS sequence"/>
</dbReference>
<dbReference type="EMBL" id="LNYT01000022">
    <property type="protein sequence ID" value="KTD45616.1"/>
    <property type="molecule type" value="Genomic_DNA"/>
</dbReference>
<gene>
    <name evidence="4" type="primary">stuC_2</name>
    <name evidence="4" type="ORF">Lrub_2413</name>
</gene>
<evidence type="ECO:0000256" key="2">
    <source>
        <dbReference type="PROSITE-ProRule" id="PRU00169"/>
    </source>
</evidence>
<feature type="domain" description="Response regulatory" evidence="3">
    <location>
        <begin position="5"/>
        <end position="120"/>
    </location>
</feature>
<dbReference type="PANTHER" id="PTHR44591">
    <property type="entry name" value="STRESS RESPONSE REGULATOR PROTEIN 1"/>
    <property type="match status" value="1"/>
</dbReference>
<accession>A0A0W0XMN4</accession>
<dbReference type="OrthoDB" id="9782655at2"/>
<dbReference type="STRING" id="458.Lrub_2413"/>
<dbReference type="InterPro" id="IPR011006">
    <property type="entry name" value="CheY-like_superfamily"/>
</dbReference>
<dbReference type="Pfam" id="PF00072">
    <property type="entry name" value="Response_reg"/>
    <property type="match status" value="1"/>
</dbReference>
<keyword evidence="1 2" id="KW-0597">Phosphoprotein</keyword>